<keyword evidence="4 18" id="KW-0132">Cell division</keyword>
<dbReference type="GO" id="GO:0005524">
    <property type="term" value="F:ATP binding"/>
    <property type="evidence" value="ECO:0007669"/>
    <property type="project" value="UniProtKB-UniRule"/>
</dbReference>
<dbReference type="Gene3D" id="1.10.10.10">
    <property type="entry name" value="Winged helix-like DNA-binding domain superfamily/Winged helix DNA-binding domain"/>
    <property type="match status" value="1"/>
</dbReference>
<dbReference type="GO" id="GO:0003677">
    <property type="term" value="F:DNA binding"/>
    <property type="evidence" value="ECO:0007669"/>
    <property type="project" value="UniProtKB-KW"/>
</dbReference>
<comment type="similarity">
    <text evidence="2">Belongs to the FtsK/SpoIIIE/SftA family.</text>
</comment>
<evidence type="ECO:0000256" key="11">
    <source>
        <dbReference type="ARBA" id="ARBA00023136"/>
    </source>
</evidence>
<dbReference type="EMBL" id="PFCQ01000003">
    <property type="protein sequence ID" value="PIR68549.1"/>
    <property type="molecule type" value="Genomic_DNA"/>
</dbReference>
<organism evidence="18 19">
    <name type="scientific">Candidatus Nomurabacteria bacterium CG10_big_fil_rev_8_21_14_0_10_35_16</name>
    <dbReference type="NCBI Taxonomy" id="1974731"/>
    <lineage>
        <taxon>Bacteria</taxon>
        <taxon>Candidatus Nomuraibacteriota</taxon>
    </lineage>
</organism>
<keyword evidence="8 14" id="KW-0067">ATP-binding</keyword>
<feature type="compositionally biased region" description="Acidic residues" evidence="15">
    <location>
        <begin position="193"/>
        <end position="203"/>
    </location>
</feature>
<dbReference type="InterPro" id="IPR027417">
    <property type="entry name" value="P-loop_NTPase"/>
</dbReference>
<dbReference type="Pfam" id="PF17854">
    <property type="entry name" value="FtsK_alpha"/>
    <property type="match status" value="1"/>
</dbReference>
<evidence type="ECO:0000256" key="15">
    <source>
        <dbReference type="SAM" id="MobiDB-lite"/>
    </source>
</evidence>
<evidence type="ECO:0000256" key="5">
    <source>
        <dbReference type="ARBA" id="ARBA00022692"/>
    </source>
</evidence>
<keyword evidence="3" id="KW-1003">Cell membrane</keyword>
<dbReference type="InterPro" id="IPR041027">
    <property type="entry name" value="FtsK_alpha"/>
</dbReference>
<dbReference type="SUPFAM" id="SSF46785">
    <property type="entry name" value="Winged helix' DNA-binding domain"/>
    <property type="match status" value="1"/>
</dbReference>
<dbReference type="PANTHER" id="PTHR22683:SF41">
    <property type="entry name" value="DNA TRANSLOCASE FTSK"/>
    <property type="match status" value="1"/>
</dbReference>
<dbReference type="Proteomes" id="UP000230094">
    <property type="component" value="Unassembled WGS sequence"/>
</dbReference>
<feature type="transmembrane region" description="Helical" evidence="16">
    <location>
        <begin position="28"/>
        <end position="49"/>
    </location>
</feature>
<comment type="subcellular location">
    <subcellularLocation>
        <location evidence="1">Cell membrane</location>
        <topology evidence="1">Multi-pass membrane protein</topology>
    </subcellularLocation>
</comment>
<evidence type="ECO:0000313" key="19">
    <source>
        <dbReference type="Proteomes" id="UP000230094"/>
    </source>
</evidence>
<dbReference type="InterPro" id="IPR018541">
    <property type="entry name" value="Ftsk_gamma"/>
</dbReference>
<feature type="binding site" evidence="14">
    <location>
        <begin position="389"/>
        <end position="396"/>
    </location>
    <ligand>
        <name>ATP</name>
        <dbReference type="ChEBI" id="CHEBI:30616"/>
    </ligand>
</feature>
<sequence length="729" mass="80095">MAKSNKRKKGSKNDDYSVGLQAGTKHGILAVIFFVLALFFLMSAFGKAGVVGEFFYSKLHFLLGVGYILLPSLFVLLGISFLRSVTPNIGWTRTISSVMFLLSSLGMIDIASTTHAGGLLGRVLATPFVSWFDVYASIAFLGAIFIISILVMFDAKLEVGATFNKILNIFRRNKKEEYAPTFSEEVGAPTLDENQDVGEEEVSSMEKLKKVLGKKKKDENEEEEEDIPIRKRRDGLSAYVPPPLSLLEEDKGKPNTGDIKANANIIKRTLANFGIEVEMDEITVGPTVTRYALKPAEGVKLSRIVGLQNDLALSLAAHPIRIEAPIPGKSLVGIEIPNKSKSVVGLATLLRDDKFQNGTKELLIALGRNISGKALFGNLAKMPHCLVAGTTGSGKSVTIHSMITSLLYRNGPDDLKFILIDPKRVELTLYKNIPHLLTPVITDAKKAILALKWAAKEMNRRYDILETESVRDVESYHENVWRANKKAGKVEDGEEAPDRMPYIVIIIDELADIMSSYPRELESAVVRLAQMSRAVGIHLILSTQRPEVNVITGLIKANIPARIALKVSSQVDSRTILDTGGAEKLLGAGDMLYSSGIAQPERLQSAFISETEVKKVVKYLSDAYKDELMEEIALSEGSISADKSIFESVLEDEAMDEEDEMYEEARACVIEAGKASTSYLQRKLKLGYARAARLMDTLEARGVIGPGEGAKPREVLEKIERTENGENII</sequence>
<feature type="transmembrane region" description="Helical" evidence="16">
    <location>
        <begin position="61"/>
        <end position="82"/>
    </location>
</feature>
<dbReference type="AlphaFoldDB" id="A0A2H0TBZ8"/>
<evidence type="ECO:0000256" key="14">
    <source>
        <dbReference type="PROSITE-ProRule" id="PRU00289"/>
    </source>
</evidence>
<feature type="transmembrane region" description="Helical" evidence="16">
    <location>
        <begin position="94"/>
        <end position="114"/>
    </location>
</feature>
<feature type="domain" description="FtsK" evidence="17">
    <location>
        <begin position="372"/>
        <end position="574"/>
    </location>
</feature>
<dbReference type="GO" id="GO:0007059">
    <property type="term" value="P:chromosome segregation"/>
    <property type="evidence" value="ECO:0007669"/>
    <property type="project" value="UniProtKB-KW"/>
</dbReference>
<keyword evidence="5 16" id="KW-0812">Transmembrane</keyword>
<dbReference type="InterPro" id="IPR003593">
    <property type="entry name" value="AAA+_ATPase"/>
</dbReference>
<dbReference type="Gene3D" id="3.40.50.300">
    <property type="entry name" value="P-loop containing nucleotide triphosphate hydrolases"/>
    <property type="match status" value="1"/>
</dbReference>
<keyword evidence="12" id="KW-0131">Cell cycle</keyword>
<keyword evidence="10" id="KW-0238">DNA-binding</keyword>
<evidence type="ECO:0000256" key="6">
    <source>
        <dbReference type="ARBA" id="ARBA00022741"/>
    </source>
</evidence>
<comment type="caution">
    <text evidence="18">The sequence shown here is derived from an EMBL/GenBank/DDBJ whole genome shotgun (WGS) entry which is preliminary data.</text>
</comment>
<evidence type="ECO:0000313" key="18">
    <source>
        <dbReference type="EMBL" id="PIR68549.1"/>
    </source>
</evidence>
<evidence type="ECO:0000256" key="1">
    <source>
        <dbReference type="ARBA" id="ARBA00004651"/>
    </source>
</evidence>
<dbReference type="InterPro" id="IPR002543">
    <property type="entry name" value="FtsK_dom"/>
</dbReference>
<feature type="transmembrane region" description="Helical" evidence="16">
    <location>
        <begin position="134"/>
        <end position="153"/>
    </location>
</feature>
<reference evidence="19" key="1">
    <citation type="submission" date="2017-09" db="EMBL/GenBank/DDBJ databases">
        <title>Depth-based differentiation of microbial function through sediment-hosted aquifers and enrichment of novel symbionts in the deep terrestrial subsurface.</title>
        <authorList>
            <person name="Probst A.J."/>
            <person name="Ladd B."/>
            <person name="Jarett J.K."/>
            <person name="Geller-Mcgrath D.E."/>
            <person name="Sieber C.M.K."/>
            <person name="Emerson J.B."/>
            <person name="Anantharaman K."/>
            <person name="Thomas B.C."/>
            <person name="Malmstrom R."/>
            <person name="Stieglmeier M."/>
            <person name="Klingl A."/>
            <person name="Woyke T."/>
            <person name="Ryan C.M."/>
            <person name="Banfield J.F."/>
        </authorList>
    </citation>
    <scope>NUCLEOTIDE SEQUENCE [LARGE SCALE GENOMIC DNA]</scope>
</reference>
<proteinExistence type="inferred from homology"/>
<accession>A0A2H0TBZ8</accession>
<dbReference type="InterPro" id="IPR025199">
    <property type="entry name" value="FtsK_4TM"/>
</dbReference>
<dbReference type="Pfam" id="PF13491">
    <property type="entry name" value="FtsK_4TM"/>
    <property type="match status" value="1"/>
</dbReference>
<dbReference type="SUPFAM" id="SSF52540">
    <property type="entry name" value="P-loop containing nucleoside triphosphate hydrolases"/>
    <property type="match status" value="1"/>
</dbReference>
<keyword evidence="7" id="KW-0159">Chromosome partition</keyword>
<dbReference type="Gene3D" id="3.30.980.40">
    <property type="match status" value="1"/>
</dbReference>
<dbReference type="SMART" id="SM00843">
    <property type="entry name" value="Ftsk_gamma"/>
    <property type="match status" value="1"/>
</dbReference>
<dbReference type="InterPro" id="IPR050206">
    <property type="entry name" value="FtsK/SpoIIIE/SftA"/>
</dbReference>
<keyword evidence="11 16" id="KW-0472">Membrane</keyword>
<dbReference type="GO" id="GO:0051301">
    <property type="term" value="P:cell division"/>
    <property type="evidence" value="ECO:0007669"/>
    <property type="project" value="UniProtKB-KW"/>
</dbReference>
<name>A0A2H0TBZ8_9BACT</name>
<evidence type="ECO:0000256" key="13">
    <source>
        <dbReference type="ARBA" id="ARBA00025923"/>
    </source>
</evidence>
<keyword evidence="9 16" id="KW-1133">Transmembrane helix</keyword>
<dbReference type="PROSITE" id="PS50901">
    <property type="entry name" value="FTSK"/>
    <property type="match status" value="1"/>
</dbReference>
<dbReference type="Pfam" id="PF09397">
    <property type="entry name" value="FtsK_gamma"/>
    <property type="match status" value="1"/>
</dbReference>
<dbReference type="SMART" id="SM00382">
    <property type="entry name" value="AAA"/>
    <property type="match status" value="1"/>
</dbReference>
<dbReference type="InterPro" id="IPR036388">
    <property type="entry name" value="WH-like_DNA-bd_sf"/>
</dbReference>
<evidence type="ECO:0000256" key="8">
    <source>
        <dbReference type="ARBA" id="ARBA00022840"/>
    </source>
</evidence>
<evidence type="ECO:0000256" key="16">
    <source>
        <dbReference type="SAM" id="Phobius"/>
    </source>
</evidence>
<evidence type="ECO:0000256" key="2">
    <source>
        <dbReference type="ARBA" id="ARBA00006474"/>
    </source>
</evidence>
<dbReference type="PANTHER" id="PTHR22683">
    <property type="entry name" value="SPORULATION PROTEIN RELATED"/>
    <property type="match status" value="1"/>
</dbReference>
<evidence type="ECO:0000256" key="10">
    <source>
        <dbReference type="ARBA" id="ARBA00023125"/>
    </source>
</evidence>
<evidence type="ECO:0000259" key="17">
    <source>
        <dbReference type="PROSITE" id="PS50901"/>
    </source>
</evidence>
<gene>
    <name evidence="18" type="ORF">COU49_00710</name>
</gene>
<evidence type="ECO:0000256" key="3">
    <source>
        <dbReference type="ARBA" id="ARBA00022475"/>
    </source>
</evidence>
<protein>
    <submittedName>
        <fullName evidence="18">Cell division protein FtsK</fullName>
    </submittedName>
</protein>
<evidence type="ECO:0000256" key="4">
    <source>
        <dbReference type="ARBA" id="ARBA00022618"/>
    </source>
</evidence>
<evidence type="ECO:0000256" key="7">
    <source>
        <dbReference type="ARBA" id="ARBA00022829"/>
    </source>
</evidence>
<dbReference type="Pfam" id="PF01580">
    <property type="entry name" value="FtsK_SpoIIIE"/>
    <property type="match status" value="1"/>
</dbReference>
<feature type="region of interest" description="Disordered" evidence="15">
    <location>
        <begin position="181"/>
        <end position="232"/>
    </location>
</feature>
<dbReference type="GO" id="GO:0005886">
    <property type="term" value="C:plasma membrane"/>
    <property type="evidence" value="ECO:0007669"/>
    <property type="project" value="UniProtKB-SubCell"/>
</dbReference>
<dbReference type="InterPro" id="IPR036390">
    <property type="entry name" value="WH_DNA-bd_sf"/>
</dbReference>
<keyword evidence="6 14" id="KW-0547">Nucleotide-binding</keyword>
<evidence type="ECO:0000256" key="12">
    <source>
        <dbReference type="ARBA" id="ARBA00023306"/>
    </source>
</evidence>
<evidence type="ECO:0000256" key="9">
    <source>
        <dbReference type="ARBA" id="ARBA00022989"/>
    </source>
</evidence>
<comment type="subunit">
    <text evidence="13">Homohexamer. Forms a ring that surrounds DNA.</text>
</comment>